<evidence type="ECO:0000256" key="8">
    <source>
        <dbReference type="ARBA" id="ARBA00023136"/>
    </source>
</evidence>
<evidence type="ECO:0000256" key="6">
    <source>
        <dbReference type="ARBA" id="ARBA00022801"/>
    </source>
</evidence>
<accession>A0A1F5RWW9</accession>
<dbReference type="InterPro" id="IPR001872">
    <property type="entry name" value="Peptidase_A8"/>
</dbReference>
<evidence type="ECO:0000256" key="9">
    <source>
        <dbReference type="HAMAP-Rule" id="MF_00161"/>
    </source>
</evidence>
<dbReference type="Proteomes" id="UP000177691">
    <property type="component" value="Unassembled WGS sequence"/>
</dbReference>
<feature type="transmembrane region" description="Helical" evidence="9">
    <location>
        <begin position="99"/>
        <end position="116"/>
    </location>
</feature>
<evidence type="ECO:0000256" key="7">
    <source>
        <dbReference type="ARBA" id="ARBA00022989"/>
    </source>
</evidence>
<comment type="pathway">
    <text evidence="9">Protein modification; lipoprotein biosynthesis (signal peptide cleavage).</text>
</comment>
<comment type="similarity">
    <text evidence="1 9 10">Belongs to the peptidase A8 family.</text>
</comment>
<gene>
    <name evidence="9" type="primary">lspA</name>
    <name evidence="11" type="ORF">A3D54_03970</name>
</gene>
<organism evidence="11 12">
    <name type="scientific">Candidatus Falkowbacteria bacterium RIFCSPHIGHO2_02_FULL_45_15</name>
    <dbReference type="NCBI Taxonomy" id="1797987"/>
    <lineage>
        <taxon>Bacteria</taxon>
        <taxon>Candidatus Falkowiibacteriota</taxon>
    </lineage>
</organism>
<comment type="caution">
    <text evidence="11">The sequence shown here is derived from an EMBL/GenBank/DDBJ whole genome shotgun (WGS) entry which is preliminary data.</text>
</comment>
<evidence type="ECO:0000256" key="2">
    <source>
        <dbReference type="ARBA" id="ARBA00022475"/>
    </source>
</evidence>
<evidence type="ECO:0000313" key="12">
    <source>
        <dbReference type="Proteomes" id="UP000177691"/>
    </source>
</evidence>
<reference evidence="11 12" key="1">
    <citation type="journal article" date="2016" name="Nat. Commun.">
        <title>Thousands of microbial genomes shed light on interconnected biogeochemical processes in an aquifer system.</title>
        <authorList>
            <person name="Anantharaman K."/>
            <person name="Brown C.T."/>
            <person name="Hug L.A."/>
            <person name="Sharon I."/>
            <person name="Castelle C.J."/>
            <person name="Probst A.J."/>
            <person name="Thomas B.C."/>
            <person name="Singh A."/>
            <person name="Wilkins M.J."/>
            <person name="Karaoz U."/>
            <person name="Brodie E.L."/>
            <person name="Williams K.H."/>
            <person name="Hubbard S.S."/>
            <person name="Banfield J.F."/>
        </authorList>
    </citation>
    <scope>NUCLEOTIDE SEQUENCE [LARGE SCALE GENOMIC DNA]</scope>
</reference>
<feature type="active site" evidence="9">
    <location>
        <position position="126"/>
    </location>
</feature>
<evidence type="ECO:0000313" key="11">
    <source>
        <dbReference type="EMBL" id="OGF18541.1"/>
    </source>
</evidence>
<evidence type="ECO:0000256" key="1">
    <source>
        <dbReference type="ARBA" id="ARBA00006139"/>
    </source>
</evidence>
<keyword evidence="5 9" id="KW-0064">Aspartyl protease</keyword>
<keyword evidence="7 9" id="KW-1133">Transmembrane helix</keyword>
<comment type="subcellular location">
    <subcellularLocation>
        <location evidence="9">Cell membrane</location>
        <topology evidence="9">Multi-pass membrane protein</topology>
    </subcellularLocation>
</comment>
<name>A0A1F5RWW9_9BACT</name>
<proteinExistence type="inferred from homology"/>
<dbReference type="PANTHER" id="PTHR33695">
    <property type="entry name" value="LIPOPROTEIN SIGNAL PEPTIDASE"/>
    <property type="match status" value="1"/>
</dbReference>
<comment type="caution">
    <text evidence="9">Lacks conserved residue(s) required for the propagation of feature annotation.</text>
</comment>
<dbReference type="AlphaFoldDB" id="A0A1F5RWW9"/>
<dbReference type="PANTHER" id="PTHR33695:SF1">
    <property type="entry name" value="LIPOPROTEIN SIGNAL PEPTIDASE"/>
    <property type="match status" value="1"/>
</dbReference>
<dbReference type="EC" id="3.4.23.36" evidence="9"/>
<comment type="function">
    <text evidence="9">This protein specifically catalyzes the removal of signal peptides from prolipoproteins.</text>
</comment>
<keyword evidence="3 9" id="KW-0645">Protease</keyword>
<feature type="transmembrane region" description="Helical" evidence="9">
    <location>
        <begin position="60"/>
        <end position="87"/>
    </location>
</feature>
<evidence type="ECO:0000256" key="5">
    <source>
        <dbReference type="ARBA" id="ARBA00022750"/>
    </source>
</evidence>
<protein>
    <recommendedName>
        <fullName evidence="9">Lipoprotein signal peptidase</fullName>
        <ecNumber evidence="9">3.4.23.36</ecNumber>
    </recommendedName>
    <alternativeName>
        <fullName evidence="9">Prolipoprotein signal peptidase</fullName>
    </alternativeName>
    <alternativeName>
        <fullName evidence="9">Signal peptidase II</fullName>
        <shortName evidence="9">SPase II</shortName>
    </alternativeName>
</protein>
<keyword evidence="2 9" id="KW-1003">Cell membrane</keyword>
<keyword evidence="8 9" id="KW-0472">Membrane</keyword>
<evidence type="ECO:0000256" key="10">
    <source>
        <dbReference type="RuleBase" id="RU004181"/>
    </source>
</evidence>
<evidence type="ECO:0000256" key="3">
    <source>
        <dbReference type="ARBA" id="ARBA00022670"/>
    </source>
</evidence>
<dbReference type="HAMAP" id="MF_00161">
    <property type="entry name" value="LspA"/>
    <property type="match status" value="1"/>
</dbReference>
<keyword evidence="6 9" id="KW-0378">Hydrolase</keyword>
<dbReference type="GO" id="GO:0006508">
    <property type="term" value="P:proteolysis"/>
    <property type="evidence" value="ECO:0007669"/>
    <property type="project" value="UniProtKB-KW"/>
</dbReference>
<dbReference type="UniPathway" id="UPA00665"/>
<comment type="catalytic activity">
    <reaction evidence="9">
        <text>Release of signal peptides from bacterial membrane prolipoproteins. Hydrolyzes -Xaa-Yaa-Zaa-|-(S,diacylglyceryl)Cys-, in which Xaa is hydrophobic (preferably Leu), and Yaa (Ala or Ser) and Zaa (Gly or Ala) have small, neutral side chains.</text>
        <dbReference type="EC" id="3.4.23.36"/>
    </reaction>
</comment>
<feature type="transmembrane region" description="Helical" evidence="9">
    <location>
        <begin position="136"/>
        <end position="155"/>
    </location>
</feature>
<feature type="active site" evidence="9">
    <location>
        <position position="140"/>
    </location>
</feature>
<dbReference type="EMBL" id="MFFU01000043">
    <property type="protein sequence ID" value="OGF18541.1"/>
    <property type="molecule type" value="Genomic_DNA"/>
</dbReference>
<keyword evidence="4 9" id="KW-0812">Transmembrane</keyword>
<sequence length="159" mass="18076">MLKGFFNRGVTKMNAWLTGVIFLLVADRFLKQWALAELYNKKVTIIKKLFSLELFKNERIAFGIYLPETIIVMATAIIIFFLVFILVWRLAKLNKPFTAVEIALLLIIIGAASNLYDRLQVGFVVDYLNFVYWPVFNLADAMIGAGAIVIGVRLLKKKA</sequence>
<dbReference type="Pfam" id="PF01252">
    <property type="entry name" value="Peptidase_A8"/>
    <property type="match status" value="1"/>
</dbReference>
<dbReference type="GO" id="GO:0005886">
    <property type="term" value="C:plasma membrane"/>
    <property type="evidence" value="ECO:0007669"/>
    <property type="project" value="UniProtKB-SubCell"/>
</dbReference>
<dbReference type="PRINTS" id="PR00781">
    <property type="entry name" value="LIPOSIGPTASE"/>
</dbReference>
<evidence type="ECO:0000256" key="4">
    <source>
        <dbReference type="ARBA" id="ARBA00022692"/>
    </source>
</evidence>
<dbReference type="GO" id="GO:0004190">
    <property type="term" value="F:aspartic-type endopeptidase activity"/>
    <property type="evidence" value="ECO:0007669"/>
    <property type="project" value="UniProtKB-UniRule"/>
</dbReference>